<reference evidence="3 4" key="1">
    <citation type="journal article" date="2016" name="Mol. Biol. Evol.">
        <title>Comparative Genomics of Early-Diverging Mushroom-Forming Fungi Provides Insights into the Origins of Lignocellulose Decay Capabilities.</title>
        <authorList>
            <person name="Nagy L.G."/>
            <person name="Riley R."/>
            <person name="Tritt A."/>
            <person name="Adam C."/>
            <person name="Daum C."/>
            <person name="Floudas D."/>
            <person name="Sun H."/>
            <person name="Yadav J.S."/>
            <person name="Pangilinan J."/>
            <person name="Larsson K.H."/>
            <person name="Matsuura K."/>
            <person name="Barry K."/>
            <person name="Labutti K."/>
            <person name="Kuo R."/>
            <person name="Ohm R.A."/>
            <person name="Bhattacharya S.S."/>
            <person name="Shirouzu T."/>
            <person name="Yoshinaga Y."/>
            <person name="Martin F.M."/>
            <person name="Grigoriev I.V."/>
            <person name="Hibbett D.S."/>
        </authorList>
    </citation>
    <scope>NUCLEOTIDE SEQUENCE [LARGE SCALE GENOMIC DNA]</scope>
    <source>
        <strain evidence="3 4">CBS 109695</strain>
    </source>
</reference>
<dbReference type="Proteomes" id="UP000076532">
    <property type="component" value="Unassembled WGS sequence"/>
</dbReference>
<keyword evidence="2" id="KW-0732">Signal</keyword>
<keyword evidence="1" id="KW-0472">Membrane</keyword>
<keyword evidence="4" id="KW-1185">Reference proteome</keyword>
<evidence type="ECO:0000256" key="2">
    <source>
        <dbReference type="SAM" id="SignalP"/>
    </source>
</evidence>
<feature type="transmembrane region" description="Helical" evidence="1">
    <location>
        <begin position="268"/>
        <end position="286"/>
    </location>
</feature>
<evidence type="ECO:0000256" key="1">
    <source>
        <dbReference type="SAM" id="Phobius"/>
    </source>
</evidence>
<protein>
    <submittedName>
        <fullName evidence="3">Uncharacterized protein</fullName>
    </submittedName>
</protein>
<accession>A0A166CWH1</accession>
<feature type="transmembrane region" description="Helical" evidence="1">
    <location>
        <begin position="350"/>
        <end position="374"/>
    </location>
</feature>
<organism evidence="3 4">
    <name type="scientific">Athelia psychrophila</name>
    <dbReference type="NCBI Taxonomy" id="1759441"/>
    <lineage>
        <taxon>Eukaryota</taxon>
        <taxon>Fungi</taxon>
        <taxon>Dikarya</taxon>
        <taxon>Basidiomycota</taxon>
        <taxon>Agaricomycotina</taxon>
        <taxon>Agaricomycetes</taxon>
        <taxon>Agaricomycetidae</taxon>
        <taxon>Atheliales</taxon>
        <taxon>Atheliaceae</taxon>
        <taxon>Athelia</taxon>
    </lineage>
</organism>
<keyword evidence="1" id="KW-0812">Transmembrane</keyword>
<dbReference type="AlphaFoldDB" id="A0A166CWH1"/>
<proteinExistence type="predicted"/>
<dbReference type="OrthoDB" id="9451547at2759"/>
<gene>
    <name evidence="3" type="ORF">FIBSPDRAFT_118318</name>
</gene>
<evidence type="ECO:0000313" key="4">
    <source>
        <dbReference type="Proteomes" id="UP000076532"/>
    </source>
</evidence>
<evidence type="ECO:0000313" key="3">
    <source>
        <dbReference type="EMBL" id="KZP14070.1"/>
    </source>
</evidence>
<sequence>MPRAPLLASLSLLQGGITPAVSHVIANAAPPFLRASKALTSSSLTSDVCDNLSNCRSLDGLVTSCLITIAACILVAVHPDIPGPTEIPWLLNRFGESSVIGILLSRNFESFKLVVKALLVPEWYLASAVRQVLRARDCASELEEARVEAAVKAAGEAIARNNWDKLVELQKLEFELRTTDRSWTITHAFFTNMGGFHYYSGGIPTTPLAYEDVLELVELRSLDPPTLDELRDKSKGDELSKSIAVFQTLWFIMQCIARRIEKRAITNLEIMTLAYTVITVAMYAAWWDKPLAVRYPIRVLALEKDKDTPVVESGKKKDKVKLTFKWSAIIAYVSHNEDRLVIFLNSKKTFWSGIIGLAIAMVFGAIHFAAWSFAFPTPVERWAWRVCAIAIVAIPLALTVALVVFKVFNPVDPPIPTDPDLPIRTGHRAYTYHIPLICMPLCALLYIPARILLLGLSFSTLRHLPLSAYQTIQWTSFIPHI</sequence>
<feature type="transmembrane region" description="Helical" evidence="1">
    <location>
        <begin position="429"/>
        <end position="453"/>
    </location>
</feature>
<feature type="chain" id="PRO_5007871862" evidence="2">
    <location>
        <begin position="23"/>
        <end position="481"/>
    </location>
</feature>
<dbReference type="PANTHER" id="PTHR35043">
    <property type="entry name" value="TRANSCRIPTION FACTOR DOMAIN-CONTAINING PROTEIN"/>
    <property type="match status" value="1"/>
</dbReference>
<keyword evidence="1" id="KW-1133">Transmembrane helix</keyword>
<feature type="transmembrane region" description="Helical" evidence="1">
    <location>
        <begin position="386"/>
        <end position="409"/>
    </location>
</feature>
<name>A0A166CWH1_9AGAM</name>
<dbReference type="PANTHER" id="PTHR35043:SF7">
    <property type="entry name" value="TRANSCRIPTION FACTOR DOMAIN-CONTAINING PROTEIN"/>
    <property type="match status" value="1"/>
</dbReference>
<feature type="signal peptide" evidence="2">
    <location>
        <begin position="1"/>
        <end position="22"/>
    </location>
</feature>
<dbReference type="EMBL" id="KV417623">
    <property type="protein sequence ID" value="KZP14070.1"/>
    <property type="molecule type" value="Genomic_DNA"/>
</dbReference>